<dbReference type="Proteomes" id="UP000001027">
    <property type="component" value="Chromosome"/>
</dbReference>
<evidence type="ECO:0000256" key="1">
    <source>
        <dbReference type="ARBA" id="ARBA00006987"/>
    </source>
</evidence>
<dbReference type="eggNOG" id="COG3181">
    <property type="taxonomic scope" value="Bacteria"/>
</dbReference>
<protein>
    <submittedName>
        <fullName evidence="3">Exported protein</fullName>
    </submittedName>
</protein>
<dbReference type="KEGG" id="bbr:BB1273"/>
<dbReference type="Pfam" id="PF03401">
    <property type="entry name" value="TctC"/>
    <property type="match status" value="1"/>
</dbReference>
<name>A0A0H3LJ76_BORBR</name>
<dbReference type="AlphaFoldDB" id="A0A0H3LJ76"/>
<dbReference type="PANTHER" id="PTHR42928:SF5">
    <property type="entry name" value="BLR1237 PROTEIN"/>
    <property type="match status" value="1"/>
</dbReference>
<dbReference type="InterPro" id="IPR042100">
    <property type="entry name" value="Bug_dom1"/>
</dbReference>
<dbReference type="EMBL" id="BX640440">
    <property type="protein sequence ID" value="CAE31771.1"/>
    <property type="molecule type" value="Genomic_DNA"/>
</dbReference>
<dbReference type="Gene3D" id="3.40.190.150">
    <property type="entry name" value="Bordetella uptake gene, domain 1"/>
    <property type="match status" value="1"/>
</dbReference>
<dbReference type="PANTHER" id="PTHR42928">
    <property type="entry name" value="TRICARBOXYLATE-BINDING PROTEIN"/>
    <property type="match status" value="1"/>
</dbReference>
<dbReference type="InterPro" id="IPR005064">
    <property type="entry name" value="BUG"/>
</dbReference>
<proteinExistence type="inferred from homology"/>
<evidence type="ECO:0000313" key="3">
    <source>
        <dbReference type="EMBL" id="CAE31771.1"/>
    </source>
</evidence>
<feature type="chain" id="PRO_5002614559" evidence="2">
    <location>
        <begin position="27"/>
        <end position="329"/>
    </location>
</feature>
<evidence type="ECO:0000313" key="4">
    <source>
        <dbReference type="Proteomes" id="UP000001027"/>
    </source>
</evidence>
<sequence>MNSNRRRMLTAMAGMAGMTAFPFAHGSAGAWPERPIRLILPYAASGPTDVVARRIAARLAERLGQQFIVENKPGAGGNIASEFVAKSAADGYTALYHSSGIAIAPALYSKMGYDPARDLAAVAMPASIPAIIIAGPALPASVATPAQFVQYLRDNPGKLSYGSGGVGNITHLAVELMLQETGTQATHVPYKGTAPAMVDLIGGRVHFMLDALSTALPAIREGRARAIAVTSPQRAAVLPDVPTLAETVIPKFAATTWHGVFVPASTPAAVVARLNAQINLVAQEPELARQFAEQAVELHASTPAAFAAFLGEEIARWGTAAREAGVTPA</sequence>
<evidence type="ECO:0000256" key="2">
    <source>
        <dbReference type="SAM" id="SignalP"/>
    </source>
</evidence>
<accession>A0A0H3LJ76</accession>
<dbReference type="SUPFAM" id="SSF53850">
    <property type="entry name" value="Periplasmic binding protein-like II"/>
    <property type="match status" value="1"/>
</dbReference>
<dbReference type="Gene3D" id="3.40.190.10">
    <property type="entry name" value="Periplasmic binding protein-like II"/>
    <property type="match status" value="1"/>
</dbReference>
<dbReference type="PIRSF" id="PIRSF017082">
    <property type="entry name" value="YflP"/>
    <property type="match status" value="1"/>
</dbReference>
<dbReference type="InterPro" id="IPR006311">
    <property type="entry name" value="TAT_signal"/>
</dbReference>
<dbReference type="RefSeq" id="WP_010926115.1">
    <property type="nucleotide sequence ID" value="NC_002927.3"/>
</dbReference>
<comment type="similarity">
    <text evidence="1">Belongs to the UPF0065 (bug) family.</text>
</comment>
<dbReference type="CDD" id="cd13578">
    <property type="entry name" value="PBP2_Bug27"/>
    <property type="match status" value="1"/>
</dbReference>
<dbReference type="PROSITE" id="PS51318">
    <property type="entry name" value="TAT"/>
    <property type="match status" value="1"/>
</dbReference>
<reference evidence="3 4" key="1">
    <citation type="journal article" date="2003" name="Nat. Genet.">
        <title>Comparative analysis of the genome sequences of Bordetella pertussis, Bordetella parapertussis and Bordetella bronchiseptica.</title>
        <authorList>
            <person name="Parkhill J."/>
            <person name="Sebaihia M."/>
            <person name="Preston A."/>
            <person name="Murphy L.D."/>
            <person name="Thomson N.R."/>
            <person name="Harris D.E."/>
            <person name="Holden M.T.G."/>
            <person name="Churcher C.M."/>
            <person name="Bentley S.D."/>
            <person name="Mungall K.L."/>
            <person name="Cerdeno-Tarraga A.-M."/>
            <person name="Temple L."/>
            <person name="James K.D."/>
            <person name="Harris B."/>
            <person name="Quail M.A."/>
            <person name="Achtman M."/>
            <person name="Atkin R."/>
            <person name="Baker S."/>
            <person name="Basham D."/>
            <person name="Bason N."/>
            <person name="Cherevach I."/>
            <person name="Chillingworth T."/>
            <person name="Collins M."/>
            <person name="Cronin A."/>
            <person name="Davis P."/>
            <person name="Doggett J."/>
            <person name="Feltwell T."/>
            <person name="Goble A."/>
            <person name="Hamlin N."/>
            <person name="Hauser H."/>
            <person name="Holroyd S."/>
            <person name="Jagels K."/>
            <person name="Leather S."/>
            <person name="Moule S."/>
            <person name="Norberczak H."/>
            <person name="O'Neil S."/>
            <person name="Ormond D."/>
            <person name="Price C."/>
            <person name="Rabbinowitsch E."/>
            <person name="Rutter S."/>
            <person name="Sanders M."/>
            <person name="Saunders D."/>
            <person name="Seeger K."/>
            <person name="Sharp S."/>
            <person name="Simmonds M."/>
            <person name="Skelton J."/>
            <person name="Squares R."/>
            <person name="Squares S."/>
            <person name="Stevens K."/>
            <person name="Unwin L."/>
            <person name="Whitehead S."/>
            <person name="Barrell B.G."/>
            <person name="Maskell D.J."/>
        </authorList>
    </citation>
    <scope>NUCLEOTIDE SEQUENCE [LARGE SCALE GENOMIC DNA]</scope>
    <source>
        <strain evidence="3 4">ATCC BAA-588 / NCTC 13252 / RB50</strain>
    </source>
</reference>
<feature type="signal peptide" evidence="2">
    <location>
        <begin position="1"/>
        <end position="26"/>
    </location>
</feature>
<dbReference type="HOGENOM" id="CLU_045683_0_0_4"/>
<keyword evidence="2" id="KW-0732">Signal</keyword>
<gene>
    <name evidence="3" type="ordered locus">BB1273</name>
</gene>
<organism evidence="3 4">
    <name type="scientific">Bordetella bronchiseptica (strain ATCC BAA-588 / NCTC 13252 / RB50)</name>
    <name type="common">Alcaligenes bronchisepticus</name>
    <dbReference type="NCBI Taxonomy" id="257310"/>
    <lineage>
        <taxon>Bacteria</taxon>
        <taxon>Pseudomonadati</taxon>
        <taxon>Pseudomonadota</taxon>
        <taxon>Betaproteobacteria</taxon>
        <taxon>Burkholderiales</taxon>
        <taxon>Alcaligenaceae</taxon>
        <taxon>Bordetella</taxon>
    </lineage>
</organism>